<dbReference type="AlphaFoldDB" id="A0A445BNE3"/>
<proteinExistence type="predicted"/>
<dbReference type="PANTHER" id="PTHR15020:SF48">
    <property type="entry name" value="NAD(P)-BINDING ROSSMANN-FOLD SUPERFAMILY PROTEIN"/>
    <property type="match status" value="1"/>
</dbReference>
<name>A0A445BNE3_ARAHY</name>
<protein>
    <submittedName>
        <fullName evidence="1">Uncharacterized protein</fullName>
    </submittedName>
</protein>
<gene>
    <name evidence="1" type="ORF">Ahy_A09g045907</name>
</gene>
<sequence length="154" mass="17295">MEIEIMLFSNIKVMYNHGFVIQSGSGQNYGYVPGRLTDGPYTSYDLNTLLKATAGERWTVLIGQGDKLVGEASRIIVAEACIQALDLEVTKNQVYEVNSVEFDLDYGNRSHMKILHDFDPLIFTIDQETGAVVRVLELMLRSGKNYSKVRTPNN</sequence>
<keyword evidence="2" id="KW-1185">Reference proteome</keyword>
<reference evidence="1 2" key="1">
    <citation type="submission" date="2019-01" db="EMBL/GenBank/DDBJ databases">
        <title>Sequencing of cultivated peanut Arachis hypogaea provides insights into genome evolution and oil improvement.</title>
        <authorList>
            <person name="Chen X."/>
        </authorList>
    </citation>
    <scope>NUCLEOTIDE SEQUENCE [LARGE SCALE GENOMIC DNA]</scope>
    <source>
        <strain evidence="2">cv. Fuhuasheng</strain>
        <tissue evidence="1">Leaves</tissue>
    </source>
</reference>
<dbReference type="Proteomes" id="UP000289738">
    <property type="component" value="Chromosome A09"/>
</dbReference>
<comment type="caution">
    <text evidence="1">The sequence shown here is derived from an EMBL/GenBank/DDBJ whole genome shotgun (WGS) entry which is preliminary data.</text>
</comment>
<dbReference type="STRING" id="3818.A0A445BNE3"/>
<evidence type="ECO:0000313" key="2">
    <source>
        <dbReference type="Proteomes" id="UP000289738"/>
    </source>
</evidence>
<organism evidence="1 2">
    <name type="scientific">Arachis hypogaea</name>
    <name type="common">Peanut</name>
    <dbReference type="NCBI Taxonomy" id="3818"/>
    <lineage>
        <taxon>Eukaryota</taxon>
        <taxon>Viridiplantae</taxon>
        <taxon>Streptophyta</taxon>
        <taxon>Embryophyta</taxon>
        <taxon>Tracheophyta</taxon>
        <taxon>Spermatophyta</taxon>
        <taxon>Magnoliopsida</taxon>
        <taxon>eudicotyledons</taxon>
        <taxon>Gunneridae</taxon>
        <taxon>Pentapetalae</taxon>
        <taxon>rosids</taxon>
        <taxon>fabids</taxon>
        <taxon>Fabales</taxon>
        <taxon>Fabaceae</taxon>
        <taxon>Papilionoideae</taxon>
        <taxon>50 kb inversion clade</taxon>
        <taxon>dalbergioids sensu lato</taxon>
        <taxon>Dalbergieae</taxon>
        <taxon>Pterocarpus clade</taxon>
        <taxon>Arachis</taxon>
    </lineage>
</organism>
<accession>A0A445BNE3</accession>
<dbReference type="PANTHER" id="PTHR15020">
    <property type="entry name" value="FLAVIN REDUCTASE-RELATED"/>
    <property type="match status" value="1"/>
</dbReference>
<evidence type="ECO:0000313" key="1">
    <source>
        <dbReference type="EMBL" id="RYR40198.1"/>
    </source>
</evidence>
<dbReference type="EMBL" id="SDMP01000009">
    <property type="protein sequence ID" value="RYR40198.1"/>
    <property type="molecule type" value="Genomic_DNA"/>
</dbReference>